<dbReference type="Gene3D" id="1.10.8.420">
    <property type="entry name" value="RecR Domain 1"/>
    <property type="match status" value="1"/>
</dbReference>
<dbReference type="SMART" id="SM00493">
    <property type="entry name" value="TOPRIM"/>
    <property type="match status" value="1"/>
</dbReference>
<dbReference type="OrthoDB" id="9802672at2"/>
<dbReference type="RefSeq" id="WP_108673698.1">
    <property type="nucleotide sequence ID" value="NZ_CP025628.1"/>
</dbReference>
<keyword evidence="10" id="KW-1185">Reference proteome</keyword>
<dbReference type="GO" id="GO:0006281">
    <property type="term" value="P:DNA repair"/>
    <property type="evidence" value="ECO:0007669"/>
    <property type="project" value="UniProtKB-UniRule"/>
</dbReference>
<dbReference type="GO" id="GO:0003677">
    <property type="term" value="F:DNA binding"/>
    <property type="evidence" value="ECO:0007669"/>
    <property type="project" value="UniProtKB-UniRule"/>
</dbReference>
<dbReference type="SUPFAM" id="SSF111304">
    <property type="entry name" value="Recombination protein RecR"/>
    <property type="match status" value="1"/>
</dbReference>
<evidence type="ECO:0000256" key="1">
    <source>
        <dbReference type="ARBA" id="ARBA00022723"/>
    </source>
</evidence>
<dbReference type="Gene3D" id="3.40.1360.10">
    <property type="match status" value="1"/>
</dbReference>
<evidence type="ECO:0000256" key="7">
    <source>
        <dbReference type="HAMAP-Rule" id="MF_00017"/>
    </source>
</evidence>
<dbReference type="GO" id="GO:0008270">
    <property type="term" value="F:zinc ion binding"/>
    <property type="evidence" value="ECO:0007669"/>
    <property type="project" value="UniProtKB-KW"/>
</dbReference>
<keyword evidence="5 7" id="KW-0233">DNA recombination</keyword>
<evidence type="ECO:0000313" key="10">
    <source>
        <dbReference type="Proteomes" id="UP000266796"/>
    </source>
</evidence>
<sequence>MKNKFVEPDYLVDLVQALNRLPGIGLKSARRMVYHLLQYDIEGLEILSKALINANKNLIRCIKCNSFSCQQICQICSNPDRDNTILCIVETPSDMNVLESSKIFNGLYYVLMGKLSPLDGIGPKELNFEHLIERANTDKNILEVIIATNFTAEGETTAHYLSDILSINKNIQISRLSRGIPSGSEIEYIDSNSLAWAFIERKKTKISK</sequence>
<dbReference type="NCBIfam" id="TIGR00615">
    <property type="entry name" value="recR"/>
    <property type="match status" value="1"/>
</dbReference>
<dbReference type="GO" id="GO:0006310">
    <property type="term" value="P:DNA recombination"/>
    <property type="evidence" value="ECO:0007669"/>
    <property type="project" value="UniProtKB-UniRule"/>
</dbReference>
<dbReference type="PANTHER" id="PTHR30446:SF0">
    <property type="entry name" value="RECOMBINATION PROTEIN RECR"/>
    <property type="match status" value="1"/>
</dbReference>
<reference evidence="9 10" key="1">
    <citation type="journal article" date="2018" name="Parasitology">
        <title>The reduced genome of Candidatus Kinetoplastibacterium sorsogonicusi, the endosymbiont of Kentomonas sorsogonicus (Trypanosomatidae): loss of the haem-synthesis pathway.</title>
        <authorList>
            <person name="Silva F.M."/>
            <person name="Kostygov A.Y."/>
            <person name="Spodareva V.V."/>
            <person name="Butenko A."/>
            <person name="Tossou R."/>
            <person name="Lukes J."/>
            <person name="Yurchenko V."/>
            <person name="Alves J.M.P."/>
        </authorList>
    </citation>
    <scope>NUCLEOTIDE SEQUENCE [LARGE SCALE GENOMIC DNA]</scope>
    <source>
        <strain evidence="9 10">MF-08</strain>
    </source>
</reference>
<dbReference type="Pfam" id="PF13662">
    <property type="entry name" value="Toprim_4"/>
    <property type="match status" value="1"/>
</dbReference>
<proteinExistence type="inferred from homology"/>
<evidence type="ECO:0000313" key="9">
    <source>
        <dbReference type="EMBL" id="AWD32276.1"/>
    </source>
</evidence>
<dbReference type="InterPro" id="IPR034137">
    <property type="entry name" value="TOPRIM_RecR"/>
</dbReference>
<dbReference type="InterPro" id="IPR023627">
    <property type="entry name" value="Rcmb_RecR"/>
</dbReference>
<feature type="domain" description="Toprim" evidence="8">
    <location>
        <begin position="84"/>
        <end position="181"/>
    </location>
</feature>
<comment type="function">
    <text evidence="7">May play a role in DNA repair. It seems to be involved in an RecBC-independent recombinational process of DNA repair. It may act with RecF and RecO.</text>
</comment>
<dbReference type="EMBL" id="CP025628">
    <property type="protein sequence ID" value="AWD32276.1"/>
    <property type="molecule type" value="Genomic_DNA"/>
</dbReference>
<dbReference type="KEGG" id="kso:CKSOR_00141"/>
<dbReference type="PROSITE" id="PS01300">
    <property type="entry name" value="RECR"/>
    <property type="match status" value="1"/>
</dbReference>
<keyword evidence="3 7" id="KW-0863">Zinc-finger</keyword>
<keyword evidence="6 7" id="KW-0234">DNA repair</keyword>
<dbReference type="PROSITE" id="PS50880">
    <property type="entry name" value="TOPRIM"/>
    <property type="match status" value="1"/>
</dbReference>
<evidence type="ECO:0000256" key="5">
    <source>
        <dbReference type="ARBA" id="ARBA00023172"/>
    </source>
</evidence>
<keyword evidence="4 7" id="KW-0862">Zinc</keyword>
<dbReference type="InterPro" id="IPR015967">
    <property type="entry name" value="Rcmb_RecR_Znf"/>
</dbReference>
<accession>A0A3S7J9D2</accession>
<dbReference type="Pfam" id="PF21175">
    <property type="entry name" value="RecR_C"/>
    <property type="match status" value="1"/>
</dbReference>
<keyword evidence="1 7" id="KW-0479">Metal-binding</keyword>
<feature type="zinc finger region" description="C4-type" evidence="7">
    <location>
        <begin position="61"/>
        <end position="76"/>
    </location>
</feature>
<evidence type="ECO:0000256" key="6">
    <source>
        <dbReference type="ARBA" id="ARBA00023204"/>
    </source>
</evidence>
<dbReference type="CDD" id="cd01025">
    <property type="entry name" value="TOPRIM_recR"/>
    <property type="match status" value="1"/>
</dbReference>
<evidence type="ECO:0000256" key="2">
    <source>
        <dbReference type="ARBA" id="ARBA00022763"/>
    </source>
</evidence>
<organism evidence="9 10">
    <name type="scientific">Candidatus Kinetoplastidibacterium kentomonadis</name>
    <dbReference type="NCBI Taxonomy" id="1576550"/>
    <lineage>
        <taxon>Bacteria</taxon>
        <taxon>Pseudomonadati</taxon>
        <taxon>Pseudomonadota</taxon>
        <taxon>Betaproteobacteria</taxon>
        <taxon>Candidatus Kinetoplastidibacterium</taxon>
    </lineage>
</organism>
<protein>
    <recommendedName>
        <fullName evidence="7">Recombination protein RecR</fullName>
    </recommendedName>
</protein>
<gene>
    <name evidence="7 9" type="primary">recR</name>
    <name evidence="9" type="ORF">CKSOR_00141</name>
</gene>
<dbReference type="InterPro" id="IPR006171">
    <property type="entry name" value="TOPRIM_dom"/>
</dbReference>
<evidence type="ECO:0000256" key="4">
    <source>
        <dbReference type="ARBA" id="ARBA00022833"/>
    </source>
</evidence>
<dbReference type="HAMAP" id="MF_00017">
    <property type="entry name" value="RecR"/>
    <property type="match status" value="1"/>
</dbReference>
<keyword evidence="2 7" id="KW-0227">DNA damage</keyword>
<evidence type="ECO:0000259" key="8">
    <source>
        <dbReference type="PROSITE" id="PS50880"/>
    </source>
</evidence>
<dbReference type="PANTHER" id="PTHR30446">
    <property type="entry name" value="RECOMBINATION PROTEIN RECR"/>
    <property type="match status" value="1"/>
</dbReference>
<evidence type="ECO:0000256" key="3">
    <source>
        <dbReference type="ARBA" id="ARBA00022771"/>
    </source>
</evidence>
<dbReference type="Proteomes" id="UP000266796">
    <property type="component" value="Chromosome"/>
</dbReference>
<dbReference type="InterPro" id="IPR000093">
    <property type="entry name" value="DNA_Rcmb_RecR"/>
</dbReference>
<comment type="similarity">
    <text evidence="7">Belongs to the RecR family.</text>
</comment>
<dbReference type="Pfam" id="PF21176">
    <property type="entry name" value="RecR_HhH"/>
    <property type="match status" value="1"/>
</dbReference>
<name>A0A3S7J9D2_9PROT</name>
<dbReference type="AlphaFoldDB" id="A0A3S7J9D2"/>